<organism evidence="2 3">
    <name type="scientific">Nitrococcus mobilis Nb-231</name>
    <dbReference type="NCBI Taxonomy" id="314278"/>
    <lineage>
        <taxon>Bacteria</taxon>
        <taxon>Pseudomonadati</taxon>
        <taxon>Pseudomonadota</taxon>
        <taxon>Gammaproteobacteria</taxon>
        <taxon>Chromatiales</taxon>
        <taxon>Ectothiorhodospiraceae</taxon>
        <taxon>Nitrococcus</taxon>
    </lineage>
</organism>
<evidence type="ECO:0008006" key="4">
    <source>
        <dbReference type="Google" id="ProtNLM"/>
    </source>
</evidence>
<dbReference type="HOGENOM" id="CLU_053827_0_0_6"/>
<keyword evidence="3" id="KW-1185">Reference proteome</keyword>
<gene>
    <name evidence="2" type="ORF">NB231_06391</name>
</gene>
<evidence type="ECO:0000313" key="2">
    <source>
        <dbReference type="EMBL" id="EAR21995.1"/>
    </source>
</evidence>
<dbReference type="GO" id="GO:0003677">
    <property type="term" value="F:DNA binding"/>
    <property type="evidence" value="ECO:0007669"/>
    <property type="project" value="InterPro"/>
</dbReference>
<dbReference type="Proteomes" id="UP000003374">
    <property type="component" value="Unassembled WGS sequence"/>
</dbReference>
<dbReference type="EMBL" id="AAOF01000005">
    <property type="protein sequence ID" value="EAR21995.1"/>
    <property type="molecule type" value="Genomic_DNA"/>
</dbReference>
<comment type="caution">
    <text evidence="2">The sequence shown here is derived from an EMBL/GenBank/DDBJ whole genome shotgun (WGS) entry which is preliminary data.</text>
</comment>
<evidence type="ECO:0000313" key="3">
    <source>
        <dbReference type="Proteomes" id="UP000003374"/>
    </source>
</evidence>
<dbReference type="STRING" id="314278.NB231_06391"/>
<accession>A4BQZ5</accession>
<dbReference type="AlphaFoldDB" id="A4BQZ5"/>
<dbReference type="SUPFAM" id="SSF143422">
    <property type="entry name" value="Transposase IS200-like"/>
    <property type="match status" value="1"/>
</dbReference>
<evidence type="ECO:0000256" key="1">
    <source>
        <dbReference type="SAM" id="MobiDB-lite"/>
    </source>
</evidence>
<name>A4BQZ5_9GAMM</name>
<sequence>MTLARHRQVSLEETPFYHCMARCVRRAFLCGEDSFTGQSYEHRKQWIVDKLMELAGVFAIDVCAYAVISNHYLVVLRVDSKRARDWSEEEAIRRWRQLFSGGVLVERFVEGEISTRGERNKVAELAAQWRERLSDISWFMRCLNEQIARQANKKDGCKGRFWEGRFKSQALLDERALLACMVYVDLNPVRAGIAETPETSDYTSIQARLLAYAEQLQRSGNDVEGADQGEEERLNETASPESGYEHAPSALSEQSAALLPFSGGERDDQPLAAIPFVFSDYLALADWTGRAIRDDKRGFIPEDVPPILRRLGIDENAWVEAVRDYGQRFCRAVGSAERLRRLARRLGHR</sequence>
<dbReference type="eggNOG" id="COG1943">
    <property type="taxonomic scope" value="Bacteria"/>
</dbReference>
<dbReference type="OrthoDB" id="9814067at2"/>
<proteinExistence type="predicted"/>
<dbReference type="GO" id="GO:0006313">
    <property type="term" value="P:DNA transposition"/>
    <property type="evidence" value="ECO:0007669"/>
    <property type="project" value="InterPro"/>
</dbReference>
<dbReference type="PANTHER" id="PTHR34322">
    <property type="entry name" value="TRANSPOSASE, Y1_TNP DOMAIN-CONTAINING"/>
    <property type="match status" value="1"/>
</dbReference>
<protein>
    <recommendedName>
        <fullName evidence="4">Transposase IS200-like domain-containing protein</fullName>
    </recommendedName>
</protein>
<dbReference type="RefSeq" id="WP_005000643.1">
    <property type="nucleotide sequence ID" value="NZ_CH672427.1"/>
</dbReference>
<dbReference type="PANTHER" id="PTHR34322:SF2">
    <property type="entry name" value="TRANSPOSASE IS200-LIKE DOMAIN-CONTAINING PROTEIN"/>
    <property type="match status" value="1"/>
</dbReference>
<reference evidence="2 3" key="1">
    <citation type="submission" date="2006-02" db="EMBL/GenBank/DDBJ databases">
        <authorList>
            <person name="Waterbury J."/>
            <person name="Ferriera S."/>
            <person name="Johnson J."/>
            <person name="Kravitz S."/>
            <person name="Halpern A."/>
            <person name="Remington K."/>
            <person name="Beeson K."/>
            <person name="Tran B."/>
            <person name="Rogers Y.-H."/>
            <person name="Friedman R."/>
            <person name="Venter J.C."/>
        </authorList>
    </citation>
    <scope>NUCLEOTIDE SEQUENCE [LARGE SCALE GENOMIC DNA]</scope>
    <source>
        <strain evidence="2 3">Nb-231</strain>
    </source>
</reference>
<feature type="region of interest" description="Disordered" evidence="1">
    <location>
        <begin position="220"/>
        <end position="249"/>
    </location>
</feature>
<dbReference type="GO" id="GO:0004803">
    <property type="term" value="F:transposase activity"/>
    <property type="evidence" value="ECO:0007669"/>
    <property type="project" value="InterPro"/>
</dbReference>
<dbReference type="Gene3D" id="3.30.70.1290">
    <property type="entry name" value="Transposase IS200-like"/>
    <property type="match status" value="1"/>
</dbReference>
<dbReference type="InterPro" id="IPR036515">
    <property type="entry name" value="Transposase_17_sf"/>
</dbReference>